<evidence type="ECO:0000256" key="1">
    <source>
        <dbReference type="SAM" id="SignalP"/>
    </source>
</evidence>
<keyword evidence="3" id="KW-1185">Reference proteome</keyword>
<evidence type="ECO:0000313" key="3">
    <source>
        <dbReference type="Proteomes" id="UP000800038"/>
    </source>
</evidence>
<accession>A0A6A5SSE7</accession>
<dbReference type="Proteomes" id="UP000800038">
    <property type="component" value="Unassembled WGS sequence"/>
</dbReference>
<feature type="chain" id="PRO_5025637622" description="Secreted protein" evidence="1">
    <location>
        <begin position="21"/>
        <end position="150"/>
    </location>
</feature>
<dbReference type="AlphaFoldDB" id="A0A6A5SSE7"/>
<organism evidence="2 3">
    <name type="scientific">Clathrospora elynae</name>
    <dbReference type="NCBI Taxonomy" id="706981"/>
    <lineage>
        <taxon>Eukaryota</taxon>
        <taxon>Fungi</taxon>
        <taxon>Dikarya</taxon>
        <taxon>Ascomycota</taxon>
        <taxon>Pezizomycotina</taxon>
        <taxon>Dothideomycetes</taxon>
        <taxon>Pleosporomycetidae</taxon>
        <taxon>Pleosporales</taxon>
        <taxon>Diademaceae</taxon>
        <taxon>Clathrospora</taxon>
    </lineage>
</organism>
<reference evidence="2" key="1">
    <citation type="journal article" date="2020" name="Stud. Mycol.">
        <title>101 Dothideomycetes genomes: a test case for predicting lifestyles and emergence of pathogens.</title>
        <authorList>
            <person name="Haridas S."/>
            <person name="Albert R."/>
            <person name="Binder M."/>
            <person name="Bloem J."/>
            <person name="Labutti K."/>
            <person name="Salamov A."/>
            <person name="Andreopoulos B."/>
            <person name="Baker S."/>
            <person name="Barry K."/>
            <person name="Bills G."/>
            <person name="Bluhm B."/>
            <person name="Cannon C."/>
            <person name="Castanera R."/>
            <person name="Culley D."/>
            <person name="Daum C."/>
            <person name="Ezra D."/>
            <person name="Gonzalez J."/>
            <person name="Henrissat B."/>
            <person name="Kuo A."/>
            <person name="Liang C."/>
            <person name="Lipzen A."/>
            <person name="Lutzoni F."/>
            <person name="Magnuson J."/>
            <person name="Mondo S."/>
            <person name="Nolan M."/>
            <person name="Ohm R."/>
            <person name="Pangilinan J."/>
            <person name="Park H.-J."/>
            <person name="Ramirez L."/>
            <person name="Alfaro M."/>
            <person name="Sun H."/>
            <person name="Tritt A."/>
            <person name="Yoshinaga Y."/>
            <person name="Zwiers L.-H."/>
            <person name="Turgeon B."/>
            <person name="Goodwin S."/>
            <person name="Spatafora J."/>
            <person name="Crous P."/>
            <person name="Grigoriev I."/>
        </authorList>
    </citation>
    <scope>NUCLEOTIDE SEQUENCE</scope>
    <source>
        <strain evidence="2">CBS 161.51</strain>
    </source>
</reference>
<dbReference type="EMBL" id="ML976029">
    <property type="protein sequence ID" value="KAF1943033.1"/>
    <property type="molecule type" value="Genomic_DNA"/>
</dbReference>
<gene>
    <name evidence="2" type="ORF">EJ02DRAFT_152247</name>
</gene>
<sequence>MLLCWLYYLSFLSRVPSRAAFATGTEGGCCNSYAGAFDHVSDRSRIPAPGVLSNLSVSPTANSKRSDGRLMFGPGLVLKRTLIPSRHATPATSPFCLPRFRVSSPTLASSVATMVILSTRDIGRYTPPWCHGQHRFCSSSDGIRTERSRA</sequence>
<evidence type="ECO:0008006" key="4">
    <source>
        <dbReference type="Google" id="ProtNLM"/>
    </source>
</evidence>
<feature type="signal peptide" evidence="1">
    <location>
        <begin position="1"/>
        <end position="20"/>
    </location>
</feature>
<proteinExistence type="predicted"/>
<keyword evidence="1" id="KW-0732">Signal</keyword>
<evidence type="ECO:0000313" key="2">
    <source>
        <dbReference type="EMBL" id="KAF1943033.1"/>
    </source>
</evidence>
<name>A0A6A5SSE7_9PLEO</name>
<protein>
    <recommendedName>
        <fullName evidence="4">Secreted protein</fullName>
    </recommendedName>
</protein>